<accession>A0AAV4UM44</accession>
<name>A0AAV4UM44_9ARAC</name>
<dbReference type="Proteomes" id="UP001054837">
    <property type="component" value="Unassembled WGS sequence"/>
</dbReference>
<keyword evidence="1" id="KW-0812">Transmembrane</keyword>
<reference evidence="2 3" key="1">
    <citation type="submission" date="2021-06" db="EMBL/GenBank/DDBJ databases">
        <title>Caerostris darwini draft genome.</title>
        <authorList>
            <person name="Kono N."/>
            <person name="Arakawa K."/>
        </authorList>
    </citation>
    <scope>NUCLEOTIDE SEQUENCE [LARGE SCALE GENOMIC DNA]</scope>
</reference>
<proteinExistence type="predicted"/>
<evidence type="ECO:0000256" key="1">
    <source>
        <dbReference type="SAM" id="Phobius"/>
    </source>
</evidence>
<evidence type="ECO:0000313" key="2">
    <source>
        <dbReference type="EMBL" id="GIY58775.1"/>
    </source>
</evidence>
<dbReference type="EMBL" id="BPLQ01011543">
    <property type="protein sequence ID" value="GIY58775.1"/>
    <property type="molecule type" value="Genomic_DNA"/>
</dbReference>
<feature type="transmembrane region" description="Helical" evidence="1">
    <location>
        <begin position="172"/>
        <end position="198"/>
    </location>
</feature>
<keyword evidence="1" id="KW-1133">Transmembrane helix</keyword>
<gene>
    <name evidence="2" type="ORF">CDAR_227301</name>
</gene>
<dbReference type="AlphaFoldDB" id="A0AAV4UM44"/>
<evidence type="ECO:0000313" key="3">
    <source>
        <dbReference type="Proteomes" id="UP001054837"/>
    </source>
</evidence>
<protein>
    <submittedName>
        <fullName evidence="2">Uncharacterized protein</fullName>
    </submittedName>
</protein>
<organism evidence="2 3">
    <name type="scientific">Caerostris darwini</name>
    <dbReference type="NCBI Taxonomy" id="1538125"/>
    <lineage>
        <taxon>Eukaryota</taxon>
        <taxon>Metazoa</taxon>
        <taxon>Ecdysozoa</taxon>
        <taxon>Arthropoda</taxon>
        <taxon>Chelicerata</taxon>
        <taxon>Arachnida</taxon>
        <taxon>Araneae</taxon>
        <taxon>Araneomorphae</taxon>
        <taxon>Entelegynae</taxon>
        <taxon>Araneoidea</taxon>
        <taxon>Araneidae</taxon>
        <taxon>Caerostris</taxon>
    </lineage>
</organism>
<comment type="caution">
    <text evidence="2">The sequence shown here is derived from an EMBL/GenBank/DDBJ whole genome shotgun (WGS) entry which is preliminary data.</text>
</comment>
<sequence>MVISQFWGVSNLFKANSLSHYKTNADDFLKQQNTSRGNRDKNFFWQPSCCNHGHPPITAHHKSMAGRVGGSKNFLIWNRIVIALTSDDTLVRRGWSLHHCGGVWETYRHSFCSSFVFSGLLAWKNYPWVTLYVLHSGSLSDIVQTILCQGEEGLSGVKDTSQLMSCKDDYRFVGLISGVVEDFLWYLAMVIMLGRFFLVD</sequence>
<keyword evidence="1" id="KW-0472">Membrane</keyword>
<keyword evidence="3" id="KW-1185">Reference proteome</keyword>